<gene>
    <name evidence="1" type="ORF">EV420DRAFT_1642206</name>
</gene>
<sequence length="165" mass="18987">MMSRFYGLDWTDVCDYLGLDNDKGDEQFRKKYLTCINLPESVQEEMHDMIGPSVQTSLRPGGKLDLASIKKLVPPGITMRYKVDGSDATVRLLTLELRPKTGVSHLHPRFVDIVFRYRNQNADISDLEMLTERSCLNNPPHQARPTTGLARAMLYRKYKNSWRLP</sequence>
<organism evidence="1 2">
    <name type="scientific">Armillaria tabescens</name>
    <name type="common">Ringless honey mushroom</name>
    <name type="synonym">Agaricus tabescens</name>
    <dbReference type="NCBI Taxonomy" id="1929756"/>
    <lineage>
        <taxon>Eukaryota</taxon>
        <taxon>Fungi</taxon>
        <taxon>Dikarya</taxon>
        <taxon>Basidiomycota</taxon>
        <taxon>Agaricomycotina</taxon>
        <taxon>Agaricomycetes</taxon>
        <taxon>Agaricomycetidae</taxon>
        <taxon>Agaricales</taxon>
        <taxon>Marasmiineae</taxon>
        <taxon>Physalacriaceae</taxon>
        <taxon>Desarmillaria</taxon>
    </lineage>
</organism>
<dbReference type="AlphaFoldDB" id="A0AA39KFX5"/>
<name>A0AA39KFX5_ARMTA</name>
<dbReference type="GeneID" id="85360877"/>
<proteinExistence type="predicted"/>
<protein>
    <submittedName>
        <fullName evidence="1">Uncharacterized protein</fullName>
    </submittedName>
</protein>
<dbReference type="RefSeq" id="XP_060331451.1">
    <property type="nucleotide sequence ID" value="XM_060477329.1"/>
</dbReference>
<evidence type="ECO:0000313" key="1">
    <source>
        <dbReference type="EMBL" id="KAK0459225.1"/>
    </source>
</evidence>
<comment type="caution">
    <text evidence="1">The sequence shown here is derived from an EMBL/GenBank/DDBJ whole genome shotgun (WGS) entry which is preliminary data.</text>
</comment>
<keyword evidence="2" id="KW-1185">Reference proteome</keyword>
<accession>A0AA39KFX5</accession>
<dbReference type="Proteomes" id="UP001175211">
    <property type="component" value="Unassembled WGS sequence"/>
</dbReference>
<reference evidence="1" key="1">
    <citation type="submission" date="2023-06" db="EMBL/GenBank/DDBJ databases">
        <authorList>
            <consortium name="Lawrence Berkeley National Laboratory"/>
            <person name="Ahrendt S."/>
            <person name="Sahu N."/>
            <person name="Indic B."/>
            <person name="Wong-Bajracharya J."/>
            <person name="Merenyi Z."/>
            <person name="Ke H.-M."/>
            <person name="Monk M."/>
            <person name="Kocsube S."/>
            <person name="Drula E."/>
            <person name="Lipzen A."/>
            <person name="Balint B."/>
            <person name="Henrissat B."/>
            <person name="Andreopoulos B."/>
            <person name="Martin F.M."/>
            <person name="Harder C.B."/>
            <person name="Rigling D."/>
            <person name="Ford K.L."/>
            <person name="Foster G.D."/>
            <person name="Pangilinan J."/>
            <person name="Papanicolaou A."/>
            <person name="Barry K."/>
            <person name="LaButti K."/>
            <person name="Viragh M."/>
            <person name="Koriabine M."/>
            <person name="Yan M."/>
            <person name="Riley R."/>
            <person name="Champramary S."/>
            <person name="Plett K.L."/>
            <person name="Tsai I.J."/>
            <person name="Slot J."/>
            <person name="Sipos G."/>
            <person name="Plett J."/>
            <person name="Nagy L.G."/>
            <person name="Grigoriev I.V."/>
        </authorList>
    </citation>
    <scope>NUCLEOTIDE SEQUENCE</scope>
    <source>
        <strain evidence="1">CCBAS 213</strain>
    </source>
</reference>
<evidence type="ECO:0000313" key="2">
    <source>
        <dbReference type="Proteomes" id="UP001175211"/>
    </source>
</evidence>
<dbReference type="EMBL" id="JAUEPS010000015">
    <property type="protein sequence ID" value="KAK0459225.1"/>
    <property type="molecule type" value="Genomic_DNA"/>
</dbReference>